<protein>
    <submittedName>
        <fullName evidence="1">Uncharacterized protein</fullName>
    </submittedName>
</protein>
<evidence type="ECO:0000313" key="1">
    <source>
        <dbReference type="EMBL" id="KAL3788077.1"/>
    </source>
</evidence>
<reference evidence="1 2" key="1">
    <citation type="journal article" date="2020" name="G3 (Bethesda)">
        <title>Improved Reference Genome for Cyclotella cryptica CCMP332, a Model for Cell Wall Morphogenesis, Salinity Adaptation, and Lipid Production in Diatoms (Bacillariophyta).</title>
        <authorList>
            <person name="Roberts W.R."/>
            <person name="Downey K.M."/>
            <person name="Ruck E.C."/>
            <person name="Traller J.C."/>
            <person name="Alverson A.J."/>
        </authorList>
    </citation>
    <scope>NUCLEOTIDE SEQUENCE [LARGE SCALE GENOMIC DNA]</scope>
    <source>
        <strain evidence="1 2">CCMP332</strain>
    </source>
</reference>
<comment type="caution">
    <text evidence="1">The sequence shown here is derived from an EMBL/GenBank/DDBJ whole genome shotgun (WGS) entry which is preliminary data.</text>
</comment>
<keyword evidence="2" id="KW-1185">Reference proteome</keyword>
<name>A0ABD3PK10_9STRA</name>
<sequence>MEDKTRREYRNRIKHISDWLMVHYPTYFEEGTRLLSEDEKQDKVFFAHNTNRDLCYSELNVQVIKAFLSSKKKKKIHPVTGAVILSSVSDIKKYDDAIKWGSLWAHQPLPSDYYREMDAFIQSYKKEHKVAKKEGRTDEQEADPISSTLFRMICSWAVNEGNIFVWVFSLAMWNLMSRSISIDGLAFHHIKSGASNSIKFKYDETKADETGEFIQEKNFYANPFKPHECFFLALGCRISLNAERLEKTEQLFIKEGATLGTAAQRYCTQLVELVHKYSSIAKHYLRFSHFNAHGIRKGSGTHASSASTKPPSFVSVAARGEWSIRKILDVYFKFAMGGDQYLGRILALLDPNEQEFAILPPHWKDPCHETVQRALKITFRNV</sequence>
<accession>A0ABD3PK10</accession>
<evidence type="ECO:0000313" key="2">
    <source>
        <dbReference type="Proteomes" id="UP001516023"/>
    </source>
</evidence>
<organism evidence="1 2">
    <name type="scientific">Cyclotella cryptica</name>
    <dbReference type="NCBI Taxonomy" id="29204"/>
    <lineage>
        <taxon>Eukaryota</taxon>
        <taxon>Sar</taxon>
        <taxon>Stramenopiles</taxon>
        <taxon>Ochrophyta</taxon>
        <taxon>Bacillariophyta</taxon>
        <taxon>Coscinodiscophyceae</taxon>
        <taxon>Thalassiosirophycidae</taxon>
        <taxon>Stephanodiscales</taxon>
        <taxon>Stephanodiscaceae</taxon>
        <taxon>Cyclotella</taxon>
    </lineage>
</organism>
<gene>
    <name evidence="1" type="ORF">HJC23_008139</name>
</gene>
<proteinExistence type="predicted"/>
<dbReference type="EMBL" id="JABMIG020000162">
    <property type="protein sequence ID" value="KAL3788077.1"/>
    <property type="molecule type" value="Genomic_DNA"/>
</dbReference>
<dbReference type="AlphaFoldDB" id="A0ABD3PK10"/>
<dbReference type="Proteomes" id="UP001516023">
    <property type="component" value="Unassembled WGS sequence"/>
</dbReference>